<dbReference type="InterPro" id="IPR037033">
    <property type="entry name" value="DNA-dir_RNAP_su2_hyb_sf"/>
</dbReference>
<evidence type="ECO:0000256" key="1">
    <source>
        <dbReference type="ARBA" id="ARBA00022478"/>
    </source>
</evidence>
<evidence type="ECO:0000259" key="15">
    <source>
        <dbReference type="Pfam" id="PF10385"/>
    </source>
</evidence>
<dbReference type="Pfam" id="PF04561">
    <property type="entry name" value="RNA_pol_Rpb2_2"/>
    <property type="match status" value="1"/>
</dbReference>
<feature type="domain" description="DNA-directed RNA polymerase beta subunit external 1" evidence="15">
    <location>
        <begin position="529"/>
        <end position="594"/>
    </location>
</feature>
<name>A0A7V4E234_UNCW3</name>
<dbReference type="InterPro" id="IPR019462">
    <property type="entry name" value="DNA-dir_RNA_pol_bsu_external_1"/>
</dbReference>
<evidence type="ECO:0000259" key="10">
    <source>
        <dbReference type="Pfam" id="PF00562"/>
    </source>
</evidence>
<dbReference type="InterPro" id="IPR007121">
    <property type="entry name" value="RNA_pol_bsu_CS"/>
</dbReference>
<dbReference type="Pfam" id="PF04563">
    <property type="entry name" value="RNA_pol_Rpb2_1"/>
    <property type="match status" value="1"/>
</dbReference>
<feature type="coiled-coil region" evidence="9">
    <location>
        <begin position="887"/>
        <end position="914"/>
    </location>
</feature>
<dbReference type="Gene3D" id="2.40.50.150">
    <property type="match status" value="1"/>
</dbReference>
<dbReference type="EC" id="2.7.7.6" evidence="6 8"/>
<dbReference type="InterPro" id="IPR007120">
    <property type="entry name" value="DNA-dir_RNAP_su2_dom"/>
</dbReference>
<dbReference type="GO" id="GO:0032549">
    <property type="term" value="F:ribonucleoside binding"/>
    <property type="evidence" value="ECO:0007669"/>
    <property type="project" value="InterPro"/>
</dbReference>
<evidence type="ECO:0000259" key="12">
    <source>
        <dbReference type="Pfam" id="PF04561"/>
    </source>
</evidence>
<organism evidence="16">
    <name type="scientific">candidate division WOR-3 bacterium</name>
    <dbReference type="NCBI Taxonomy" id="2052148"/>
    <lineage>
        <taxon>Bacteria</taxon>
        <taxon>Bacteria division WOR-3</taxon>
    </lineage>
</organism>
<evidence type="ECO:0000256" key="3">
    <source>
        <dbReference type="ARBA" id="ARBA00022695"/>
    </source>
</evidence>
<feature type="domain" description="RNA polymerase Rpb2" evidence="12">
    <location>
        <begin position="290"/>
        <end position="392"/>
    </location>
</feature>
<dbReference type="Gene3D" id="3.90.1100.10">
    <property type="match status" value="2"/>
</dbReference>
<evidence type="ECO:0000256" key="6">
    <source>
        <dbReference type="HAMAP-Rule" id="MF_01321"/>
    </source>
</evidence>
<dbReference type="Gene3D" id="3.90.1800.10">
    <property type="entry name" value="RNA polymerase alpha subunit dimerisation domain"/>
    <property type="match status" value="1"/>
</dbReference>
<proteinExistence type="inferred from homology"/>
<dbReference type="InterPro" id="IPR007644">
    <property type="entry name" value="RNA_pol_bsu_protrusion"/>
</dbReference>
<protein>
    <recommendedName>
        <fullName evidence="6 8">DNA-directed RNA polymerase subunit beta</fullName>
        <shortName evidence="6">RNAP subunit beta</shortName>
        <ecNumber evidence="6 8">2.7.7.6</ecNumber>
    </recommendedName>
    <alternativeName>
        <fullName evidence="6">RNA polymerase subunit beta</fullName>
    </alternativeName>
    <alternativeName>
        <fullName evidence="6">Transcriptase subunit beta</fullName>
    </alternativeName>
</protein>
<feature type="domain" description="DNA-directed RNA polymerase subunit 2 hybrid-binding" evidence="10">
    <location>
        <begin position="655"/>
        <end position="1167"/>
    </location>
</feature>
<dbReference type="InterPro" id="IPR014724">
    <property type="entry name" value="RNA_pol_RPB2_OB-fold"/>
</dbReference>
<dbReference type="PANTHER" id="PTHR20856">
    <property type="entry name" value="DNA-DIRECTED RNA POLYMERASE I SUBUNIT 2"/>
    <property type="match status" value="1"/>
</dbReference>
<comment type="caution">
    <text evidence="16">The sequence shown here is derived from an EMBL/GenBank/DDBJ whole genome shotgun (WGS) entry which is preliminary data.</text>
</comment>
<dbReference type="Gene3D" id="2.30.150.10">
    <property type="entry name" value="DNA-directed RNA polymerase, beta subunit, external 1 domain"/>
    <property type="match status" value="1"/>
</dbReference>
<dbReference type="InterPro" id="IPR007645">
    <property type="entry name" value="RNA_pol_Rpb2_3"/>
</dbReference>
<keyword evidence="3 6" id="KW-0548">Nucleotidyltransferase</keyword>
<dbReference type="Pfam" id="PF04565">
    <property type="entry name" value="RNA_pol_Rpb2_3"/>
    <property type="match status" value="1"/>
</dbReference>
<dbReference type="GO" id="GO:0006351">
    <property type="term" value="P:DNA-templated transcription"/>
    <property type="evidence" value="ECO:0007669"/>
    <property type="project" value="UniProtKB-UniRule"/>
</dbReference>
<gene>
    <name evidence="6 16" type="primary">rpoB</name>
    <name evidence="16" type="ORF">ENU72_02030</name>
</gene>
<evidence type="ECO:0000256" key="5">
    <source>
        <dbReference type="ARBA" id="ARBA00048552"/>
    </source>
</evidence>
<keyword evidence="9" id="KW-0175">Coiled coil</keyword>
<dbReference type="GO" id="GO:0003677">
    <property type="term" value="F:DNA binding"/>
    <property type="evidence" value="ECO:0007669"/>
    <property type="project" value="UniProtKB-UniRule"/>
</dbReference>
<dbReference type="HAMAP" id="MF_01321">
    <property type="entry name" value="RNApol_bact_RpoB"/>
    <property type="match status" value="1"/>
</dbReference>
<evidence type="ECO:0000256" key="8">
    <source>
        <dbReference type="RuleBase" id="RU363031"/>
    </source>
</evidence>
<comment type="subunit">
    <text evidence="6 8">The RNAP catalytic core consists of 2 alpha, 1 beta, 1 beta' and 1 omega subunit. When a sigma factor is associated with the core the holoenzyme is formed, which can initiate transcription.</text>
</comment>
<dbReference type="InterPro" id="IPR015712">
    <property type="entry name" value="DNA-dir_RNA_pol_su2"/>
</dbReference>
<dbReference type="Gene3D" id="2.40.270.10">
    <property type="entry name" value="DNA-directed RNA polymerase, subunit 2, domain 6"/>
    <property type="match status" value="2"/>
</dbReference>
<dbReference type="NCBIfam" id="NF001616">
    <property type="entry name" value="PRK00405.1"/>
    <property type="match status" value="1"/>
</dbReference>
<dbReference type="AlphaFoldDB" id="A0A7V4E234"/>
<feature type="domain" description="RNA polymerase Rpb2" evidence="14">
    <location>
        <begin position="451"/>
        <end position="519"/>
    </location>
</feature>
<dbReference type="PROSITE" id="PS01166">
    <property type="entry name" value="RNA_POL_BETA"/>
    <property type="match status" value="1"/>
</dbReference>
<keyword evidence="1 6" id="KW-0240">DNA-directed RNA polymerase</keyword>
<dbReference type="GO" id="GO:0003899">
    <property type="term" value="F:DNA-directed RNA polymerase activity"/>
    <property type="evidence" value="ECO:0007669"/>
    <property type="project" value="UniProtKB-UniRule"/>
</dbReference>
<reference evidence="16" key="1">
    <citation type="journal article" date="2020" name="mSystems">
        <title>Genome- and Community-Level Interaction Insights into Carbon Utilization and Element Cycling Functions of Hydrothermarchaeota in Hydrothermal Sediment.</title>
        <authorList>
            <person name="Zhou Z."/>
            <person name="Liu Y."/>
            <person name="Xu W."/>
            <person name="Pan J."/>
            <person name="Luo Z.H."/>
            <person name="Li M."/>
        </authorList>
    </citation>
    <scope>NUCLEOTIDE SEQUENCE [LARGE SCALE GENOMIC DNA]</scope>
    <source>
        <strain evidence="16">SpSt-695</strain>
    </source>
</reference>
<keyword evidence="2 6" id="KW-0808">Transferase</keyword>
<sequence length="1245" mass="141498">MPIKRVNQKKELIEMPNLLQVQLQSFISFLQLDKLKEGEELKNEGLHALLNETFPVEDIHKRFVLEYVGYRIGKPKYEPEECQKKNLTYSVPIFVTLRLIEKNPDTQETIGSPVEEEVYLCDLPFMTEKGTFIVNGVERVIVNQLHRSPGIYFDIEEKGDTTRYIALLVPYRGPWIEFSIDAQKIFGVTFLKRRRFPVSRLLRILGYRTNKDILRFFFGKPKKIKVSELEPSLYYTASEIVIQETGEELFDTATLLDEEAIEKLKEKNIKEVEVYPAETPGLDVILATIRHDRMKTETDALASIYRIIRFIPPKSEEEARFYINEVLFSKTKMEMGSVGRYKLNARLGLNIPEDKKELTIWDLEEIIRRTLKLYLGEEPLDDIDHLGNRRVRRVGELLGAQFKLALTRLARSIKEKMLLEREGKLLPHHLINPRVLSATILSFFTVNRLSQFLEQTNPLSELTHKRRLSAMGPGGLTKETAGFEVRDVHPSHYGRLCPIETPEGQNIGLITSLTTYAQIDEMGFIITPFRKVKNGKVTNEIAYLTPVEEDNVKIAPADTPLDEKGNIIPSIVSVRYKGGYPTVKKEEVEYMDVSPRQIVSPSASLIPFLEHDDANRALMGANMQRQAVPLLVPEAPIVGTGMEEKVAIDTGTVVVAKRSGTVIEADAEKIVIKPDEGEKKLIGEDLDEYNLIKFKKTNQETIMHQFPIVKPGDRVKKGDVIADNLSTNEGELSLGKNLLVAFIPWYGYNFEDAIVISERLVKEDVFTSIHIKELEVSVRETKLGPEEITRDIPNVPEDMIKHLDEDGIVRIGAEVHPDDILVGKITPRGERELTPEERLIRAIFAEKARDVKDTSLRVPPGVSGIVVNVEILTKNIESIPLAKKTIRKRIQAIEEKVTNEVLELEKKIKSVFKEKLLGKKTAKTIKTSKGKIAIKKGNKFTEEFFEKDILSMDFPEEFISDKKTEEILRKYLDEAREKRENLLNYLKTKRKEIELGDELPHGVNMLIKVYIAQKRKIEVGDKLAGRHGNKGVIAKIAPIEDMPFLDDGTPVDIILNPLGVPSRMNIGQILETLLGWAGKKLGKYYACPVFEGFTIEEIQKELKEAGLPENGRVRIRDGRTGEYLDNEVTVGYIYMMKLVHMVEDKIHTRAVGPYSLITQQPLGGKARFGGQRFGEMEVWALEGYGAAYTLQEMLTVKSDDVRGRNRLYQAVIRGEEPPEPSLPVSFDVLVNELRGLCLDIEIETT</sequence>
<dbReference type="SUPFAM" id="SSF64484">
    <property type="entry name" value="beta and beta-prime subunits of DNA dependent RNA-polymerase"/>
    <property type="match status" value="1"/>
</dbReference>
<keyword evidence="4 6" id="KW-0804">Transcription</keyword>
<comment type="similarity">
    <text evidence="6 7">Belongs to the RNA polymerase beta chain family.</text>
</comment>
<comment type="catalytic activity">
    <reaction evidence="5 6 8">
        <text>RNA(n) + a ribonucleoside 5'-triphosphate = RNA(n+1) + diphosphate</text>
        <dbReference type="Rhea" id="RHEA:21248"/>
        <dbReference type="Rhea" id="RHEA-COMP:14527"/>
        <dbReference type="Rhea" id="RHEA-COMP:17342"/>
        <dbReference type="ChEBI" id="CHEBI:33019"/>
        <dbReference type="ChEBI" id="CHEBI:61557"/>
        <dbReference type="ChEBI" id="CHEBI:140395"/>
        <dbReference type="EC" id="2.7.7.6"/>
    </reaction>
</comment>
<dbReference type="InterPro" id="IPR007642">
    <property type="entry name" value="RNA_pol_Rpb2_2"/>
</dbReference>
<evidence type="ECO:0000259" key="13">
    <source>
        <dbReference type="Pfam" id="PF04563"/>
    </source>
</evidence>
<evidence type="ECO:0000259" key="11">
    <source>
        <dbReference type="Pfam" id="PF04560"/>
    </source>
</evidence>
<dbReference type="EMBL" id="DTDP01000088">
    <property type="protein sequence ID" value="HGK53788.1"/>
    <property type="molecule type" value="Genomic_DNA"/>
</dbReference>
<feature type="domain" description="RNA polymerase Rpb2" evidence="11">
    <location>
        <begin position="1169"/>
        <end position="1244"/>
    </location>
</feature>
<evidence type="ECO:0000256" key="4">
    <source>
        <dbReference type="ARBA" id="ARBA00023163"/>
    </source>
</evidence>
<dbReference type="InterPro" id="IPR042107">
    <property type="entry name" value="DNA-dir_RNA_pol_bsu_ext_1_sf"/>
</dbReference>
<evidence type="ECO:0000313" key="16">
    <source>
        <dbReference type="EMBL" id="HGK53788.1"/>
    </source>
</evidence>
<dbReference type="FunFam" id="3.90.1800.10:FF:000001">
    <property type="entry name" value="DNA-directed RNA polymerase subunit beta"/>
    <property type="match status" value="1"/>
</dbReference>
<dbReference type="Pfam" id="PF04560">
    <property type="entry name" value="RNA_pol_Rpb2_7"/>
    <property type="match status" value="1"/>
</dbReference>
<dbReference type="GO" id="GO:0000428">
    <property type="term" value="C:DNA-directed RNA polymerase complex"/>
    <property type="evidence" value="ECO:0007669"/>
    <property type="project" value="UniProtKB-KW"/>
</dbReference>
<evidence type="ECO:0000256" key="7">
    <source>
        <dbReference type="RuleBase" id="RU000434"/>
    </source>
</evidence>
<dbReference type="NCBIfam" id="TIGR02013">
    <property type="entry name" value="rpoB"/>
    <property type="match status" value="1"/>
</dbReference>
<accession>A0A7V4E234</accession>
<dbReference type="Pfam" id="PF00562">
    <property type="entry name" value="RNA_pol_Rpb2_6"/>
    <property type="match status" value="1"/>
</dbReference>
<evidence type="ECO:0000256" key="9">
    <source>
        <dbReference type="SAM" id="Coils"/>
    </source>
</evidence>
<dbReference type="CDD" id="cd00653">
    <property type="entry name" value="RNA_pol_B_RPB2"/>
    <property type="match status" value="1"/>
</dbReference>
<evidence type="ECO:0000259" key="14">
    <source>
        <dbReference type="Pfam" id="PF04565"/>
    </source>
</evidence>
<feature type="domain" description="RNA polymerase beta subunit protrusion" evidence="13">
    <location>
        <begin position="17"/>
        <end position="432"/>
    </location>
</feature>
<dbReference type="InterPro" id="IPR010243">
    <property type="entry name" value="RNA_pol_bsu_bac"/>
</dbReference>
<dbReference type="Gene3D" id="2.40.50.100">
    <property type="match status" value="1"/>
</dbReference>
<comment type="function">
    <text evidence="6 8">DNA-dependent RNA polymerase catalyzes the transcription of DNA into RNA using the four ribonucleoside triphosphates as substrates.</text>
</comment>
<dbReference type="InterPro" id="IPR007641">
    <property type="entry name" value="RNA_pol_Rpb2_7"/>
</dbReference>
<evidence type="ECO:0000256" key="2">
    <source>
        <dbReference type="ARBA" id="ARBA00022679"/>
    </source>
</evidence>
<dbReference type="Pfam" id="PF10385">
    <property type="entry name" value="RNA_pol_Rpb2_45"/>
    <property type="match status" value="1"/>
</dbReference>